<gene>
    <name evidence="2" type="ORF">PGLA1383_LOCUS50462</name>
</gene>
<evidence type="ECO:0000313" key="3">
    <source>
        <dbReference type="Proteomes" id="UP000654075"/>
    </source>
</evidence>
<feature type="region of interest" description="Disordered" evidence="1">
    <location>
        <begin position="101"/>
        <end position="131"/>
    </location>
</feature>
<organism evidence="2 3">
    <name type="scientific">Polarella glacialis</name>
    <name type="common">Dinoflagellate</name>
    <dbReference type="NCBI Taxonomy" id="89957"/>
    <lineage>
        <taxon>Eukaryota</taxon>
        <taxon>Sar</taxon>
        <taxon>Alveolata</taxon>
        <taxon>Dinophyceae</taxon>
        <taxon>Suessiales</taxon>
        <taxon>Suessiaceae</taxon>
        <taxon>Polarella</taxon>
    </lineage>
</organism>
<dbReference type="AlphaFoldDB" id="A0A813H9Q0"/>
<proteinExistence type="predicted"/>
<protein>
    <submittedName>
        <fullName evidence="2">Uncharacterized protein</fullName>
    </submittedName>
</protein>
<accession>A0A813H9Q0</accession>
<comment type="caution">
    <text evidence="2">The sequence shown here is derived from an EMBL/GenBank/DDBJ whole genome shotgun (WGS) entry which is preliminary data.</text>
</comment>
<dbReference type="Proteomes" id="UP000654075">
    <property type="component" value="Unassembled WGS sequence"/>
</dbReference>
<keyword evidence="3" id="KW-1185">Reference proteome</keyword>
<name>A0A813H9Q0_POLGL</name>
<sequence length="131" mass="14066">VTAAQLLGGLAVCTPSEPRAKALDSCGELLTAKLYELPAPAIVALAEAVASVARSGWKPQAALRREISRQLDMRRYDLEPGKLWRAVDALKALGASDEDVPKLEPRDMLSAAKKPRRKGSVPNEHGAVEDK</sequence>
<dbReference type="EMBL" id="CAJNNV010031156">
    <property type="protein sequence ID" value="CAE8634846.1"/>
    <property type="molecule type" value="Genomic_DNA"/>
</dbReference>
<reference evidence="2" key="1">
    <citation type="submission" date="2021-02" db="EMBL/GenBank/DDBJ databases">
        <authorList>
            <person name="Dougan E. K."/>
            <person name="Rhodes N."/>
            <person name="Thang M."/>
            <person name="Chan C."/>
        </authorList>
    </citation>
    <scope>NUCLEOTIDE SEQUENCE</scope>
</reference>
<feature type="non-terminal residue" evidence="2">
    <location>
        <position position="131"/>
    </location>
</feature>
<evidence type="ECO:0000256" key="1">
    <source>
        <dbReference type="SAM" id="MobiDB-lite"/>
    </source>
</evidence>
<evidence type="ECO:0000313" key="2">
    <source>
        <dbReference type="EMBL" id="CAE8634846.1"/>
    </source>
</evidence>